<evidence type="ECO:0000313" key="3">
    <source>
        <dbReference type="EMBL" id="MRD46677.1"/>
    </source>
</evidence>
<gene>
    <name evidence="3" type="ORF">GHT07_05280</name>
</gene>
<sequence>MVFTQRQAHPLRILPPCEVLARFVRRRARQAASYNPTRAHPTARLIRTTNTQGYQRLRLQAALWNPMNYARYLLAAVVALASVCAMAQAALQPGESAPISPDSEPPARPAISRTPLFAPASAATSRRLSSDQLFERGFLKDAAASTRFESDAARMASAKSQSPQVRSFASALVDHHLALAPVLQHMLHARGMAAPMLADHQRKALNRLAKIEGRKFDQEFMSVVGLKSQQANVQLFERASAGARDPALKAWIDQTLPTVRASLAGAEDVLAPGAKARPVATAAARNP</sequence>
<keyword evidence="1" id="KW-1133">Transmembrane helix</keyword>
<dbReference type="EMBL" id="WJBU01000004">
    <property type="protein sequence ID" value="MRD46677.1"/>
    <property type="molecule type" value="Genomic_DNA"/>
</dbReference>
<keyword evidence="1" id="KW-0812">Transmembrane</keyword>
<dbReference type="PANTHER" id="PTHR38593:SF1">
    <property type="entry name" value="BLR2558 PROTEIN"/>
    <property type="match status" value="1"/>
</dbReference>
<name>A0A844B590_9BURK</name>
<accession>A0A844B590</accession>
<dbReference type="Gene3D" id="1.20.1260.10">
    <property type="match status" value="1"/>
</dbReference>
<evidence type="ECO:0000259" key="2">
    <source>
        <dbReference type="Pfam" id="PF13628"/>
    </source>
</evidence>
<dbReference type="Pfam" id="PF13628">
    <property type="entry name" value="DUF4142"/>
    <property type="match status" value="1"/>
</dbReference>
<reference evidence="3 4" key="1">
    <citation type="submission" date="2019-11" db="EMBL/GenBank/DDBJ databases">
        <title>Caenimonas koreensis gen. nov., sp. nov., isolated from activated sludge.</title>
        <authorList>
            <person name="Seung H.R."/>
        </authorList>
    </citation>
    <scope>NUCLEOTIDE SEQUENCE [LARGE SCALE GENOMIC DNA]</scope>
    <source>
        <strain evidence="3 4">EMB320</strain>
    </source>
</reference>
<organism evidence="3 4">
    <name type="scientific">Caenimonas koreensis DSM 17982</name>
    <dbReference type="NCBI Taxonomy" id="1121255"/>
    <lineage>
        <taxon>Bacteria</taxon>
        <taxon>Pseudomonadati</taxon>
        <taxon>Pseudomonadota</taxon>
        <taxon>Betaproteobacteria</taxon>
        <taxon>Burkholderiales</taxon>
        <taxon>Comamonadaceae</taxon>
        <taxon>Caenimonas</taxon>
    </lineage>
</organism>
<feature type="domain" description="DUF4142" evidence="2">
    <location>
        <begin position="136"/>
        <end position="268"/>
    </location>
</feature>
<proteinExistence type="predicted"/>
<dbReference type="OrthoDB" id="118677at2"/>
<dbReference type="AlphaFoldDB" id="A0A844B590"/>
<evidence type="ECO:0000313" key="4">
    <source>
        <dbReference type="Proteomes" id="UP000487350"/>
    </source>
</evidence>
<evidence type="ECO:0000256" key="1">
    <source>
        <dbReference type="SAM" id="Phobius"/>
    </source>
</evidence>
<dbReference type="PANTHER" id="PTHR38593">
    <property type="entry name" value="BLR2558 PROTEIN"/>
    <property type="match status" value="1"/>
</dbReference>
<protein>
    <submittedName>
        <fullName evidence="3">DUF4142 domain-containing protein</fullName>
    </submittedName>
</protein>
<dbReference type="InterPro" id="IPR012347">
    <property type="entry name" value="Ferritin-like"/>
</dbReference>
<dbReference type="InterPro" id="IPR025419">
    <property type="entry name" value="DUF4142"/>
</dbReference>
<dbReference type="Proteomes" id="UP000487350">
    <property type="component" value="Unassembled WGS sequence"/>
</dbReference>
<feature type="transmembrane region" description="Helical" evidence="1">
    <location>
        <begin position="72"/>
        <end position="91"/>
    </location>
</feature>
<comment type="caution">
    <text evidence="3">The sequence shown here is derived from an EMBL/GenBank/DDBJ whole genome shotgun (WGS) entry which is preliminary data.</text>
</comment>
<keyword evidence="1" id="KW-0472">Membrane</keyword>
<keyword evidence="4" id="KW-1185">Reference proteome</keyword>